<dbReference type="GeneID" id="301813243"/>
<dbReference type="EMBL" id="JAKMUV010000007">
    <property type="protein sequence ID" value="MCZ9305220.1"/>
    <property type="molecule type" value="Genomic_DNA"/>
</dbReference>
<gene>
    <name evidence="1" type="ORF">L8U58_06740</name>
</gene>
<organism evidence="1 2">
    <name type="scientific">Corynebacterium macclintockiae</name>
    <dbReference type="NCBI Taxonomy" id="2913501"/>
    <lineage>
        <taxon>Bacteria</taxon>
        <taxon>Bacillati</taxon>
        <taxon>Actinomycetota</taxon>
        <taxon>Actinomycetes</taxon>
        <taxon>Mycobacteriales</taxon>
        <taxon>Corynebacteriaceae</taxon>
        <taxon>Corynebacterium</taxon>
    </lineage>
</organism>
<comment type="caution">
    <text evidence="1">The sequence shown here is derived from an EMBL/GenBank/DDBJ whole genome shotgun (WGS) entry which is preliminary data.</text>
</comment>
<proteinExistence type="predicted"/>
<evidence type="ECO:0000313" key="1">
    <source>
        <dbReference type="EMBL" id="MCZ9305220.1"/>
    </source>
</evidence>
<evidence type="ECO:0000313" key="2">
    <source>
        <dbReference type="Proteomes" id="UP001146505"/>
    </source>
</evidence>
<sequence>MEPIIVDKKTGTELWTAAQCAEFSGTARGTFTSYAGRGRAPRPVTKYHGLTLWDSNVVKEWQEKRDGASNASSTTAN</sequence>
<accession>A0A9X3M6T0</accession>
<dbReference type="Proteomes" id="UP001146505">
    <property type="component" value="Unassembled WGS sequence"/>
</dbReference>
<dbReference type="RefSeq" id="WP_070550497.1">
    <property type="nucleotide sequence ID" value="NZ_JAKMUV010000007.1"/>
</dbReference>
<name>A0A9X3M6T0_9CORY</name>
<reference evidence="1" key="1">
    <citation type="submission" date="2022-02" db="EMBL/GenBank/DDBJ databases">
        <title>Corynebacterium sp. from urogenital microbiome.</title>
        <authorList>
            <person name="Cappelli E.A."/>
            <person name="Ribeiro T.G."/>
            <person name="Peixe L."/>
        </authorList>
    </citation>
    <scope>NUCLEOTIDE SEQUENCE</scope>
    <source>
        <strain evidence="1">C9Ua_112</strain>
    </source>
</reference>
<keyword evidence="2" id="KW-1185">Reference proteome</keyword>
<dbReference type="AlphaFoldDB" id="A0A9X3M6T0"/>
<protein>
    <submittedName>
        <fullName evidence="1">Uncharacterized protein</fullName>
    </submittedName>
</protein>